<comment type="caution">
    <text evidence="1">The sequence shown here is derived from an EMBL/GenBank/DDBJ whole genome shotgun (WGS) entry which is preliminary data.</text>
</comment>
<gene>
    <name evidence="1" type="ORF">J2W49_002320</name>
</gene>
<sequence>MSVENNDRPFDIDDSGDSRVAVVPLAHHIVPHLKATQA</sequence>
<proteinExistence type="predicted"/>
<keyword evidence="2" id="KW-1185">Reference proteome</keyword>
<dbReference type="Proteomes" id="UP001265700">
    <property type="component" value="Unassembled WGS sequence"/>
</dbReference>
<accession>A0ABU1WN61</accession>
<dbReference type="EMBL" id="JAVDWU010000004">
    <property type="protein sequence ID" value="MDR7150362.1"/>
    <property type="molecule type" value="Genomic_DNA"/>
</dbReference>
<reference evidence="1 2" key="1">
    <citation type="submission" date="2023-07" db="EMBL/GenBank/DDBJ databases">
        <title>Sorghum-associated microbial communities from plants grown in Nebraska, USA.</title>
        <authorList>
            <person name="Schachtman D."/>
        </authorList>
    </citation>
    <scope>NUCLEOTIDE SEQUENCE [LARGE SCALE GENOMIC DNA]</scope>
    <source>
        <strain evidence="1 2">4249</strain>
    </source>
</reference>
<name>A0ABU1WN61_9BURK</name>
<organism evidence="1 2">
    <name type="scientific">Hydrogenophaga palleronii</name>
    <dbReference type="NCBI Taxonomy" id="65655"/>
    <lineage>
        <taxon>Bacteria</taxon>
        <taxon>Pseudomonadati</taxon>
        <taxon>Pseudomonadota</taxon>
        <taxon>Betaproteobacteria</taxon>
        <taxon>Burkholderiales</taxon>
        <taxon>Comamonadaceae</taxon>
        <taxon>Hydrogenophaga</taxon>
    </lineage>
</organism>
<protein>
    <submittedName>
        <fullName evidence="1">Uncharacterized protein</fullName>
    </submittedName>
</protein>
<evidence type="ECO:0000313" key="1">
    <source>
        <dbReference type="EMBL" id="MDR7150362.1"/>
    </source>
</evidence>
<evidence type="ECO:0000313" key="2">
    <source>
        <dbReference type="Proteomes" id="UP001265700"/>
    </source>
</evidence>